<dbReference type="InterPro" id="IPR006597">
    <property type="entry name" value="Sel1-like"/>
</dbReference>
<evidence type="ECO:0000313" key="1">
    <source>
        <dbReference type="EMBL" id="SOD65953.1"/>
    </source>
</evidence>
<dbReference type="Proteomes" id="UP000219669">
    <property type="component" value="Unassembled WGS sequence"/>
</dbReference>
<dbReference type="InterPro" id="IPR011990">
    <property type="entry name" value="TPR-like_helical_dom_sf"/>
</dbReference>
<dbReference type="Pfam" id="PF08238">
    <property type="entry name" value="Sel1"/>
    <property type="match status" value="5"/>
</dbReference>
<dbReference type="Gene3D" id="1.25.40.10">
    <property type="entry name" value="Tetratricopeptide repeat domain"/>
    <property type="match status" value="1"/>
</dbReference>
<evidence type="ECO:0000313" key="2">
    <source>
        <dbReference type="Proteomes" id="UP000219669"/>
    </source>
</evidence>
<name>A0A286E4X9_9NEIS</name>
<protein>
    <submittedName>
        <fullName evidence="1">TPR repeat</fullName>
    </submittedName>
</protein>
<dbReference type="PANTHER" id="PTHR11102">
    <property type="entry name" value="SEL-1-LIKE PROTEIN"/>
    <property type="match status" value="1"/>
</dbReference>
<dbReference type="SMART" id="SM00671">
    <property type="entry name" value="SEL1"/>
    <property type="match status" value="5"/>
</dbReference>
<proteinExistence type="predicted"/>
<keyword evidence="2" id="KW-1185">Reference proteome</keyword>
<dbReference type="SUPFAM" id="SSF81901">
    <property type="entry name" value="HCP-like"/>
    <property type="match status" value="1"/>
</dbReference>
<dbReference type="OrthoDB" id="5365194at2"/>
<reference evidence="1 2" key="1">
    <citation type="submission" date="2017-09" db="EMBL/GenBank/DDBJ databases">
        <authorList>
            <person name="Ehlers B."/>
            <person name="Leendertz F.H."/>
        </authorList>
    </citation>
    <scope>NUCLEOTIDE SEQUENCE [LARGE SCALE GENOMIC DNA]</scope>
    <source>
        <strain evidence="1 2">DSM 16848</strain>
    </source>
</reference>
<dbReference type="RefSeq" id="WP_143269091.1">
    <property type="nucleotide sequence ID" value="NZ_CP083931.1"/>
</dbReference>
<gene>
    <name evidence="1" type="ORF">SAMN02746062_00450</name>
</gene>
<dbReference type="InterPro" id="IPR050767">
    <property type="entry name" value="Sel1_AlgK"/>
</dbReference>
<accession>A0A286E4X9</accession>
<dbReference type="PANTHER" id="PTHR11102:SF160">
    <property type="entry name" value="ERAD-ASSOCIATED E3 UBIQUITIN-PROTEIN LIGASE COMPONENT HRD3"/>
    <property type="match status" value="1"/>
</dbReference>
<dbReference type="EMBL" id="OCNF01000003">
    <property type="protein sequence ID" value="SOD65953.1"/>
    <property type="molecule type" value="Genomic_DNA"/>
</dbReference>
<organism evidence="1 2">
    <name type="scientific">Alysiella filiformis DSM 16848</name>
    <dbReference type="NCBI Taxonomy" id="1120981"/>
    <lineage>
        <taxon>Bacteria</taxon>
        <taxon>Pseudomonadati</taxon>
        <taxon>Pseudomonadota</taxon>
        <taxon>Betaproteobacteria</taxon>
        <taxon>Neisseriales</taxon>
        <taxon>Neisseriaceae</taxon>
        <taxon>Alysiella</taxon>
    </lineage>
</organism>
<sequence>MENTGQMDIPKDNSFLKMEYADRILFIKDKLDIPLKQLAEKIYSSLRKNNPNDDKEGEAEKKYVESFLKAMQRSKENKGVTREKTILRLKEAFTVLLCLPEVKKLNLPPDFEDWENRDNAEYILDLCEEYFQLLDKHIVVQPNERFLKNLNNIIQAANNGHIQAQTAVGEFYFNGGTLNIPNFSLAFDYFSHAANQHCPRALWKLGLMQEDKDFGLSPNMQLAFRYFKLSADQDFPMALNRIACCYGNGDGTERDDKLFFEYAKKSADLGNEIGQLSVAYAYYIGKGVEQDYEKAVEIYSHILSISFQYLPHCFARLGYMYLNGLGVEQDIDTANMCYATVKRVFDKRYPDAKDDIEGFELFLNLDLDIRPYTILNGFKRGLKAKLLGTNSITLNERMVSRYSIPDDEYKIFRNNFQKV</sequence>
<dbReference type="AlphaFoldDB" id="A0A286E4X9"/>